<dbReference type="STRING" id="326424.FRAAL2658"/>
<dbReference type="HOGENOM" id="CLU_2584615_0_0_11"/>
<proteinExistence type="predicted"/>
<protein>
    <submittedName>
        <fullName evidence="1">Uncharacterized protein</fullName>
    </submittedName>
</protein>
<accession>Q0RME7</accession>
<dbReference type="EMBL" id="CT573213">
    <property type="protein sequence ID" value="CAJ61304.1"/>
    <property type="molecule type" value="Genomic_DNA"/>
</dbReference>
<dbReference type="KEGG" id="fal:FRAAL2658"/>
<evidence type="ECO:0000313" key="2">
    <source>
        <dbReference type="Proteomes" id="UP000000657"/>
    </source>
</evidence>
<dbReference type="Proteomes" id="UP000000657">
    <property type="component" value="Chromosome"/>
</dbReference>
<organism evidence="1 2">
    <name type="scientific">Frankia alni (strain DSM 45986 / CECT 9034 / ACN14a)</name>
    <dbReference type="NCBI Taxonomy" id="326424"/>
    <lineage>
        <taxon>Bacteria</taxon>
        <taxon>Bacillati</taxon>
        <taxon>Actinomycetota</taxon>
        <taxon>Actinomycetes</taxon>
        <taxon>Frankiales</taxon>
        <taxon>Frankiaceae</taxon>
        <taxon>Frankia</taxon>
    </lineage>
</organism>
<sequence length="80" mass="8207">MRPGLLTSEGISMLITQVLAVIALVDPGIGDVHRFDGLVQALGVVASAIATAFYSHARSQVKAAALHAPARSSAPSGREI</sequence>
<gene>
    <name evidence="1" type="ordered locus">FRAAL2658</name>
</gene>
<evidence type="ECO:0000313" key="1">
    <source>
        <dbReference type="EMBL" id="CAJ61304.1"/>
    </source>
</evidence>
<name>Q0RME7_FRAAA</name>
<reference evidence="1 2" key="1">
    <citation type="journal article" date="2007" name="Genome Res.">
        <title>Genome characteristics of facultatively symbiotic Frankia sp. strains reflect host range and host plant biogeography.</title>
        <authorList>
            <person name="Normand P."/>
            <person name="Lapierre P."/>
            <person name="Tisa L.S."/>
            <person name="Gogarten J.P."/>
            <person name="Alloisio N."/>
            <person name="Bagnarol E."/>
            <person name="Bassi C.A."/>
            <person name="Berry A.M."/>
            <person name="Bickhart D.M."/>
            <person name="Choisne N."/>
            <person name="Couloux A."/>
            <person name="Cournoyer B."/>
            <person name="Cruveiller S."/>
            <person name="Daubin V."/>
            <person name="Demange N."/>
            <person name="Francino M.P."/>
            <person name="Goltsman E."/>
            <person name="Huang Y."/>
            <person name="Kopp O.R."/>
            <person name="Labarre L."/>
            <person name="Lapidus A."/>
            <person name="Lavire C."/>
            <person name="Marechal J."/>
            <person name="Martinez M."/>
            <person name="Mastronunzio J.E."/>
            <person name="Mullin B.C."/>
            <person name="Niemann J."/>
            <person name="Pujic P."/>
            <person name="Rawnsley T."/>
            <person name="Rouy Z."/>
            <person name="Schenowitz C."/>
            <person name="Sellstedt A."/>
            <person name="Tavares F."/>
            <person name="Tomkins J.P."/>
            <person name="Vallenet D."/>
            <person name="Valverde C."/>
            <person name="Wall L.G."/>
            <person name="Wang Y."/>
            <person name="Medigue C."/>
            <person name="Benson D.R."/>
        </authorList>
    </citation>
    <scope>NUCLEOTIDE SEQUENCE [LARGE SCALE GENOMIC DNA]</scope>
    <source>
        <strain evidence="2">DSM 45986 / CECT 9034 / ACN14a</strain>
    </source>
</reference>
<dbReference type="AlphaFoldDB" id="Q0RME7"/>
<keyword evidence="2" id="KW-1185">Reference proteome</keyword>